<keyword evidence="2" id="KW-0489">Methyltransferase</keyword>
<reference evidence="3" key="1">
    <citation type="submission" date="2017-01" db="EMBL/GenBank/DDBJ databases">
        <authorList>
            <person name="Varghese N."/>
            <person name="Submissions S."/>
        </authorList>
    </citation>
    <scope>NUCLEOTIDE SEQUENCE [LARGE SCALE GENOMIC DNA]</scope>
    <source>
        <strain evidence="3">DSM 23145</strain>
    </source>
</reference>
<dbReference type="GO" id="GO:0032259">
    <property type="term" value="P:methylation"/>
    <property type="evidence" value="ECO:0007669"/>
    <property type="project" value="UniProtKB-KW"/>
</dbReference>
<sequence length="237" mass="27480">MKDLMGKAIWDFYQNKSADDLLTETSISEIDELPVEYFFRDFDEMNSLEQKALELSTGKILDIGAGAGSHSLYLQNEKKLEVFALDNSPKSVEVCRLRGVKNVWCSDILDFPVQTFDTILLLMNGTGIFESLDKIDFYLEKLQSLLNEKGQILIDSTDILYMYDRDEDGGVMVPADRYYGEVDYFIHYQLDTENPTKWLYLDFETFKRVAENNGFEIEKILQEEDSYLARLTKKDLN</sequence>
<proteinExistence type="predicted"/>
<dbReference type="AlphaFoldDB" id="A0A1N7LV50"/>
<organism evidence="2 3">
    <name type="scientific">Kaistella chaponensis</name>
    <dbReference type="NCBI Taxonomy" id="713588"/>
    <lineage>
        <taxon>Bacteria</taxon>
        <taxon>Pseudomonadati</taxon>
        <taxon>Bacteroidota</taxon>
        <taxon>Flavobacteriia</taxon>
        <taxon>Flavobacteriales</taxon>
        <taxon>Weeksellaceae</taxon>
        <taxon>Chryseobacterium group</taxon>
        <taxon>Kaistella</taxon>
    </lineage>
</organism>
<dbReference type="OrthoDB" id="1143568at2"/>
<dbReference type="STRING" id="713588.SAMN05421789_106101"/>
<dbReference type="Proteomes" id="UP000185839">
    <property type="component" value="Unassembled WGS sequence"/>
</dbReference>
<dbReference type="EMBL" id="FTOI01000006">
    <property type="protein sequence ID" value="SIS77654.1"/>
    <property type="molecule type" value="Genomic_DNA"/>
</dbReference>
<keyword evidence="2" id="KW-0808">Transferase</keyword>
<protein>
    <submittedName>
        <fullName evidence="2">Methyltransferase domain-containing protein</fullName>
    </submittedName>
</protein>
<evidence type="ECO:0000259" key="1">
    <source>
        <dbReference type="Pfam" id="PF13847"/>
    </source>
</evidence>
<evidence type="ECO:0000313" key="2">
    <source>
        <dbReference type="EMBL" id="SIS77654.1"/>
    </source>
</evidence>
<feature type="domain" description="Methyltransferase" evidence="1">
    <location>
        <begin position="58"/>
        <end position="158"/>
    </location>
</feature>
<dbReference type="SUPFAM" id="SSF53335">
    <property type="entry name" value="S-adenosyl-L-methionine-dependent methyltransferases"/>
    <property type="match status" value="1"/>
</dbReference>
<dbReference type="InterPro" id="IPR029063">
    <property type="entry name" value="SAM-dependent_MTases_sf"/>
</dbReference>
<dbReference type="InterPro" id="IPR025714">
    <property type="entry name" value="Methyltranfer_dom"/>
</dbReference>
<dbReference type="GO" id="GO:0008168">
    <property type="term" value="F:methyltransferase activity"/>
    <property type="evidence" value="ECO:0007669"/>
    <property type="project" value="UniProtKB-KW"/>
</dbReference>
<name>A0A1N7LV50_9FLAO</name>
<keyword evidence="3" id="KW-1185">Reference proteome</keyword>
<dbReference type="Pfam" id="PF13847">
    <property type="entry name" value="Methyltransf_31"/>
    <property type="match status" value="1"/>
</dbReference>
<evidence type="ECO:0000313" key="3">
    <source>
        <dbReference type="Proteomes" id="UP000185839"/>
    </source>
</evidence>
<dbReference type="RefSeq" id="WP_076386956.1">
    <property type="nucleotide sequence ID" value="NZ_FTOI01000006.1"/>
</dbReference>
<dbReference type="Gene3D" id="3.40.50.150">
    <property type="entry name" value="Vaccinia Virus protein VP39"/>
    <property type="match status" value="1"/>
</dbReference>
<gene>
    <name evidence="2" type="ORF">SAMN05421789_106101</name>
</gene>
<dbReference type="CDD" id="cd02440">
    <property type="entry name" value="AdoMet_MTases"/>
    <property type="match status" value="1"/>
</dbReference>
<accession>A0A1N7LV50</accession>